<organism evidence="1 2">
    <name type="scientific">Salmonella enterica subsp. enterica serovar Bovismorbificans</name>
    <dbReference type="NCBI Taxonomy" id="58097"/>
    <lineage>
        <taxon>Bacteria</taxon>
        <taxon>Pseudomonadati</taxon>
        <taxon>Pseudomonadota</taxon>
        <taxon>Gammaproteobacteria</taxon>
        <taxon>Enterobacterales</taxon>
        <taxon>Enterobacteriaceae</taxon>
        <taxon>Salmonella</taxon>
    </lineage>
</organism>
<evidence type="ECO:0000313" key="2">
    <source>
        <dbReference type="Proteomes" id="UP000041314"/>
    </source>
</evidence>
<gene>
    <name evidence="1" type="ORF">ERS008198_02263</name>
</gene>
<name>A0A655CQH8_SALET</name>
<dbReference type="AlphaFoldDB" id="A0A655CQH8"/>
<sequence>MGIGADKHIVANNRFEFVRAIIVTGDGPRADIHVVANFRIAQVGQMAGFRTFTETRFFHFNEIADVSAR</sequence>
<dbReference type="Proteomes" id="UP000041314">
    <property type="component" value="Unassembled WGS sequence"/>
</dbReference>
<evidence type="ECO:0000313" key="1">
    <source>
        <dbReference type="EMBL" id="CNU23518.1"/>
    </source>
</evidence>
<accession>A0A655CQH8</accession>
<proteinExistence type="predicted"/>
<reference evidence="1 2" key="1">
    <citation type="submission" date="2015-03" db="EMBL/GenBank/DDBJ databases">
        <authorList>
            <consortium name="Pathogen Informatics"/>
        </authorList>
    </citation>
    <scope>NUCLEOTIDE SEQUENCE [LARGE SCALE GENOMIC DNA]</scope>
    <source>
        <strain evidence="1 2">A1104</strain>
    </source>
</reference>
<protein>
    <submittedName>
        <fullName evidence="1">Uncharacterized protein</fullName>
    </submittedName>
</protein>
<dbReference type="EMBL" id="CQPA01000015">
    <property type="protein sequence ID" value="CNU23518.1"/>
    <property type="molecule type" value="Genomic_DNA"/>
</dbReference>